<gene>
    <name evidence="12" type="ordered locus">Spirs_2031</name>
</gene>
<dbReference type="Proteomes" id="UP000002318">
    <property type="component" value="Chromosome"/>
</dbReference>
<evidence type="ECO:0000256" key="1">
    <source>
        <dbReference type="ARBA" id="ARBA00004726"/>
    </source>
</evidence>
<evidence type="ECO:0000256" key="3">
    <source>
        <dbReference type="ARBA" id="ARBA00022630"/>
    </source>
</evidence>
<dbReference type="SUPFAM" id="SSF52374">
    <property type="entry name" value="Nucleotidylyl transferase"/>
    <property type="match status" value="1"/>
</dbReference>
<evidence type="ECO:0000313" key="13">
    <source>
        <dbReference type="Proteomes" id="UP000002318"/>
    </source>
</evidence>
<dbReference type="GO" id="GO:0009231">
    <property type="term" value="P:riboflavin biosynthetic process"/>
    <property type="evidence" value="ECO:0007669"/>
    <property type="project" value="InterPro"/>
</dbReference>
<evidence type="ECO:0000256" key="4">
    <source>
        <dbReference type="ARBA" id="ARBA00022643"/>
    </source>
</evidence>
<reference evidence="12 13" key="1">
    <citation type="journal article" date="2010" name="Stand. Genomic Sci.">
        <title>Complete genome sequence of Spirochaeta smaragdinae type strain (SEBR 4228).</title>
        <authorList>
            <person name="Mavromatis K."/>
            <person name="Yasawong M."/>
            <person name="Chertkov O."/>
            <person name="Lapidus A."/>
            <person name="Lucas S."/>
            <person name="Nolan M."/>
            <person name="Del Rio T.G."/>
            <person name="Tice H."/>
            <person name="Cheng J.F."/>
            <person name="Pitluck S."/>
            <person name="Liolios K."/>
            <person name="Ivanova N."/>
            <person name="Tapia R."/>
            <person name="Han C."/>
            <person name="Bruce D."/>
            <person name="Goodwin L."/>
            <person name="Pati A."/>
            <person name="Chen A."/>
            <person name="Palaniappan K."/>
            <person name="Land M."/>
            <person name="Hauser L."/>
            <person name="Chang Y.J."/>
            <person name="Jeffries C.D."/>
            <person name="Detter J.C."/>
            <person name="Rohde M."/>
            <person name="Brambilla E."/>
            <person name="Spring S."/>
            <person name="Goker M."/>
            <person name="Sikorski J."/>
            <person name="Woyke T."/>
            <person name="Bristow J."/>
            <person name="Eisen J.A."/>
            <person name="Markowitz V."/>
            <person name="Hugenholtz P."/>
            <person name="Klenk H.P."/>
            <person name="Kyrpides N.C."/>
        </authorList>
    </citation>
    <scope>NUCLEOTIDE SEQUENCE [LARGE SCALE GENOMIC DNA]</scope>
    <source>
        <strain evidence="13">DSM 11293 / JCM 15392 / SEBR 4228</strain>
    </source>
</reference>
<feature type="domain" description="FAD synthetase" evidence="11">
    <location>
        <begin position="17"/>
        <end position="166"/>
    </location>
</feature>
<evidence type="ECO:0000256" key="8">
    <source>
        <dbReference type="ARBA" id="ARBA00022827"/>
    </source>
</evidence>
<keyword evidence="4" id="KW-0288">FMN</keyword>
<dbReference type="AlphaFoldDB" id="E1R1L2"/>
<dbReference type="OrthoDB" id="9803667at2"/>
<dbReference type="STRING" id="573413.Spirs_2031"/>
<keyword evidence="6" id="KW-0548">Nucleotidyltransferase</keyword>
<evidence type="ECO:0000256" key="2">
    <source>
        <dbReference type="ARBA" id="ARBA00012393"/>
    </source>
</evidence>
<keyword evidence="8" id="KW-0274">FAD</keyword>
<sequence length="265" mass="30194">MDIYSWAEFIEDPPHISQQSTISVGVFDGVHAGHKLLISYMERFPHTQKWIFTFSENPRRLLRSGHFPGDLMTKFQKIEELKRLGITSVVLIDFSNDFSKLTGKDFFTAIIKRIPVHAVVLGDNFRCGRGGSTSAYDVRDFLTSRNIEVMIPRPLAWRNRTISSTRIRTAIQEGDFVSVRMMTERAFTLDVADLPQRTGVEAITIDKKDVQQVLPPPGSYQVYISKNGEQAVLTTLSIDEASVRWIRPNCYKGPVHNIQFVTNEE</sequence>
<keyword evidence="7" id="KW-0547">Nucleotide-binding</keyword>
<dbReference type="GO" id="GO:0005524">
    <property type="term" value="F:ATP binding"/>
    <property type="evidence" value="ECO:0007669"/>
    <property type="project" value="UniProtKB-KW"/>
</dbReference>
<keyword evidence="5" id="KW-0808">Transferase</keyword>
<evidence type="ECO:0000256" key="6">
    <source>
        <dbReference type="ARBA" id="ARBA00022695"/>
    </source>
</evidence>
<protein>
    <recommendedName>
        <fullName evidence="2">FAD synthase</fullName>
        <ecNumber evidence="2">2.7.7.2</ecNumber>
    </recommendedName>
</protein>
<dbReference type="RefSeq" id="WP_013254617.1">
    <property type="nucleotide sequence ID" value="NC_014364.1"/>
</dbReference>
<keyword evidence="9" id="KW-0067">ATP-binding</keyword>
<dbReference type="EC" id="2.7.7.2" evidence="2"/>
<evidence type="ECO:0000313" key="12">
    <source>
        <dbReference type="EMBL" id="ADK81153.1"/>
    </source>
</evidence>
<dbReference type="InterPro" id="IPR015864">
    <property type="entry name" value="FAD_synthase"/>
</dbReference>
<dbReference type="GO" id="GO:0003919">
    <property type="term" value="F:FMN adenylyltransferase activity"/>
    <property type="evidence" value="ECO:0007669"/>
    <property type="project" value="UniProtKB-EC"/>
</dbReference>
<dbReference type="InterPro" id="IPR014729">
    <property type="entry name" value="Rossmann-like_a/b/a_fold"/>
</dbReference>
<evidence type="ECO:0000256" key="9">
    <source>
        <dbReference type="ARBA" id="ARBA00022840"/>
    </source>
</evidence>
<name>E1R1L2_SEDSS</name>
<keyword evidence="3" id="KW-0285">Flavoprotein</keyword>
<dbReference type="Gene3D" id="3.40.50.620">
    <property type="entry name" value="HUPs"/>
    <property type="match status" value="1"/>
</dbReference>
<keyword evidence="13" id="KW-1185">Reference proteome</keyword>
<dbReference type="KEGG" id="ssm:Spirs_2031"/>
<dbReference type="eggNOG" id="COG0196">
    <property type="taxonomic scope" value="Bacteria"/>
</dbReference>
<evidence type="ECO:0000256" key="7">
    <source>
        <dbReference type="ARBA" id="ARBA00022741"/>
    </source>
</evidence>
<evidence type="ECO:0000259" key="11">
    <source>
        <dbReference type="Pfam" id="PF06574"/>
    </source>
</evidence>
<comment type="catalytic activity">
    <reaction evidence="10">
        <text>FMN + ATP + H(+) = FAD + diphosphate</text>
        <dbReference type="Rhea" id="RHEA:17237"/>
        <dbReference type="ChEBI" id="CHEBI:15378"/>
        <dbReference type="ChEBI" id="CHEBI:30616"/>
        <dbReference type="ChEBI" id="CHEBI:33019"/>
        <dbReference type="ChEBI" id="CHEBI:57692"/>
        <dbReference type="ChEBI" id="CHEBI:58210"/>
        <dbReference type="EC" id="2.7.7.2"/>
    </reaction>
</comment>
<organism evidence="12 13">
    <name type="scientific">Sediminispirochaeta smaragdinae (strain DSM 11293 / JCM 15392 / SEBR 4228)</name>
    <name type="common">Spirochaeta smaragdinae</name>
    <dbReference type="NCBI Taxonomy" id="573413"/>
    <lineage>
        <taxon>Bacteria</taxon>
        <taxon>Pseudomonadati</taxon>
        <taxon>Spirochaetota</taxon>
        <taxon>Spirochaetia</taxon>
        <taxon>Spirochaetales</taxon>
        <taxon>Spirochaetaceae</taxon>
        <taxon>Sediminispirochaeta</taxon>
    </lineage>
</organism>
<accession>E1R1L2</accession>
<dbReference type="UniPathway" id="UPA00277">
    <property type="reaction ID" value="UER00407"/>
</dbReference>
<proteinExistence type="predicted"/>
<dbReference type="HOGENOM" id="CLU_048437_1_0_12"/>
<evidence type="ECO:0000256" key="10">
    <source>
        <dbReference type="ARBA" id="ARBA00049494"/>
    </source>
</evidence>
<comment type="pathway">
    <text evidence="1">Cofactor biosynthesis; FAD biosynthesis; FAD from FMN: step 1/1.</text>
</comment>
<dbReference type="Pfam" id="PF06574">
    <property type="entry name" value="FAD_syn"/>
    <property type="match status" value="1"/>
</dbReference>
<dbReference type="EMBL" id="CP002116">
    <property type="protein sequence ID" value="ADK81153.1"/>
    <property type="molecule type" value="Genomic_DNA"/>
</dbReference>
<dbReference type="GO" id="GO:0006747">
    <property type="term" value="P:FAD biosynthetic process"/>
    <property type="evidence" value="ECO:0007669"/>
    <property type="project" value="UniProtKB-UniPathway"/>
</dbReference>
<evidence type="ECO:0000256" key="5">
    <source>
        <dbReference type="ARBA" id="ARBA00022679"/>
    </source>
</evidence>